<dbReference type="RefSeq" id="WP_150094786.1">
    <property type="nucleotide sequence ID" value="NZ_JBFUOH010000023.1"/>
</dbReference>
<comment type="caution">
    <text evidence="2">The sequence shown here is derived from an EMBL/GenBank/DDBJ whole genome shotgun (WGS) entry which is preliminary data.</text>
</comment>
<evidence type="ECO:0008006" key="4">
    <source>
        <dbReference type="Google" id="ProtNLM"/>
    </source>
</evidence>
<feature type="transmembrane region" description="Helical" evidence="1">
    <location>
        <begin position="69"/>
        <end position="88"/>
    </location>
</feature>
<evidence type="ECO:0000256" key="1">
    <source>
        <dbReference type="SAM" id="Phobius"/>
    </source>
</evidence>
<keyword evidence="3" id="KW-1185">Reference proteome</keyword>
<keyword evidence="1" id="KW-0812">Transmembrane</keyword>
<proteinExistence type="predicted"/>
<protein>
    <recommendedName>
        <fullName evidence="4">DUF2568 domain-containing protein</fullName>
    </recommendedName>
</protein>
<reference evidence="2 3" key="1">
    <citation type="submission" date="2019-09" db="EMBL/GenBank/DDBJ databases">
        <title>Whole-genome sequence of the purple sulfur bacterium Thiohalocapsa marina DSM 19078.</title>
        <authorList>
            <person name="Kyndt J.A."/>
            <person name="Meyer T.E."/>
        </authorList>
    </citation>
    <scope>NUCLEOTIDE SEQUENCE [LARGE SCALE GENOMIC DNA]</scope>
    <source>
        <strain evidence="2 3">DSM 19078</strain>
    </source>
</reference>
<keyword evidence="1" id="KW-1133">Transmembrane helix</keyword>
<dbReference type="Proteomes" id="UP000322981">
    <property type="component" value="Unassembled WGS sequence"/>
</dbReference>
<sequence>MEAFFGPLFHSGRIIDLILLLVIAEAAAIGWLARRRGRGPGLREIGPTLVSGALLMLTIRSALTDQWWGWTALLLTLALVSHIIDLALHWRRANMT</sequence>
<evidence type="ECO:0000313" key="2">
    <source>
        <dbReference type="EMBL" id="KAA6182412.1"/>
    </source>
</evidence>
<name>A0A5M8FNA8_9GAMM</name>
<dbReference type="AlphaFoldDB" id="A0A5M8FNA8"/>
<gene>
    <name evidence="2" type="ORF">F2Q65_17985</name>
</gene>
<organism evidence="2 3">
    <name type="scientific">Thiohalocapsa marina</name>
    <dbReference type="NCBI Taxonomy" id="424902"/>
    <lineage>
        <taxon>Bacteria</taxon>
        <taxon>Pseudomonadati</taxon>
        <taxon>Pseudomonadota</taxon>
        <taxon>Gammaproteobacteria</taxon>
        <taxon>Chromatiales</taxon>
        <taxon>Chromatiaceae</taxon>
        <taxon>Thiohalocapsa</taxon>
    </lineage>
</organism>
<feature type="transmembrane region" description="Helical" evidence="1">
    <location>
        <begin position="14"/>
        <end position="33"/>
    </location>
</feature>
<evidence type="ECO:0000313" key="3">
    <source>
        <dbReference type="Proteomes" id="UP000322981"/>
    </source>
</evidence>
<keyword evidence="1" id="KW-0472">Membrane</keyword>
<feature type="transmembrane region" description="Helical" evidence="1">
    <location>
        <begin position="45"/>
        <end position="63"/>
    </location>
</feature>
<accession>A0A5M8FNA8</accession>
<dbReference type="EMBL" id="VWXX01000047">
    <property type="protein sequence ID" value="KAA6182412.1"/>
    <property type="molecule type" value="Genomic_DNA"/>
</dbReference>